<organism evidence="1 2">
    <name type="scientific">Rubinisphaera brasiliensis (strain ATCC 49424 / DSM 5305 / JCM 21570 / IAM 15109 / NBRC 103401 / IFAM 1448)</name>
    <name type="common">Planctomyces brasiliensis</name>
    <dbReference type="NCBI Taxonomy" id="756272"/>
    <lineage>
        <taxon>Bacteria</taxon>
        <taxon>Pseudomonadati</taxon>
        <taxon>Planctomycetota</taxon>
        <taxon>Planctomycetia</taxon>
        <taxon>Planctomycetales</taxon>
        <taxon>Planctomycetaceae</taxon>
        <taxon>Rubinisphaera</taxon>
    </lineage>
</organism>
<dbReference type="Proteomes" id="UP000006860">
    <property type="component" value="Chromosome"/>
</dbReference>
<proteinExistence type="predicted"/>
<keyword evidence="2" id="KW-1185">Reference proteome</keyword>
<evidence type="ECO:0000313" key="2">
    <source>
        <dbReference type="Proteomes" id="UP000006860"/>
    </source>
</evidence>
<dbReference type="HOGENOM" id="CLU_2119296_0_0_0"/>
<dbReference type="AlphaFoldDB" id="F0SLP1"/>
<sequence>MDSTSHCRLSHAIERQVEILNRHSNDLQFVVTADSFLELLMQKIEFVWGETVDGPLSQDQLERRLRSACQLMLSEISEANFEANDPVTFEDVIDVFTNTEFIFDEARDRQRTHS</sequence>
<protein>
    <submittedName>
        <fullName evidence="1">Uncharacterized protein</fullName>
    </submittedName>
</protein>
<dbReference type="EMBL" id="CP002546">
    <property type="protein sequence ID" value="ADY58782.1"/>
    <property type="molecule type" value="Genomic_DNA"/>
</dbReference>
<name>F0SLP1_RUBBR</name>
<reference evidence="2" key="1">
    <citation type="submission" date="2011-02" db="EMBL/GenBank/DDBJ databases">
        <title>The complete genome of Planctomyces brasiliensis DSM 5305.</title>
        <authorList>
            <person name="Lucas S."/>
            <person name="Copeland A."/>
            <person name="Lapidus A."/>
            <person name="Bruce D."/>
            <person name="Goodwin L."/>
            <person name="Pitluck S."/>
            <person name="Kyrpides N."/>
            <person name="Mavromatis K."/>
            <person name="Pagani I."/>
            <person name="Ivanova N."/>
            <person name="Ovchinnikova G."/>
            <person name="Lu M."/>
            <person name="Detter J.C."/>
            <person name="Han C."/>
            <person name="Land M."/>
            <person name="Hauser L."/>
            <person name="Markowitz V."/>
            <person name="Cheng J.-F."/>
            <person name="Hugenholtz P."/>
            <person name="Woyke T."/>
            <person name="Wu D."/>
            <person name="Tindall B."/>
            <person name="Pomrenke H.G."/>
            <person name="Brambilla E."/>
            <person name="Klenk H.-P."/>
            <person name="Eisen J.A."/>
        </authorList>
    </citation>
    <scope>NUCLEOTIDE SEQUENCE [LARGE SCALE GENOMIC DNA]</scope>
    <source>
        <strain evidence="2">ATCC 49424 / DSM 5305 / JCM 21570 / NBRC 103401 / IFAM 1448</strain>
    </source>
</reference>
<evidence type="ECO:0000313" key="1">
    <source>
        <dbReference type="EMBL" id="ADY58782.1"/>
    </source>
</evidence>
<dbReference type="KEGG" id="pbs:Plabr_1166"/>
<dbReference type="STRING" id="756272.Plabr_1166"/>
<gene>
    <name evidence="1" type="ordered locus">Plabr_1166</name>
</gene>
<accession>F0SLP1</accession>